<dbReference type="RefSeq" id="WP_082883120.1">
    <property type="nucleotide sequence ID" value="NZ_JBHSYQ010000006.1"/>
</dbReference>
<protein>
    <submittedName>
        <fullName evidence="2">DUF5655 domain-containing protein</fullName>
    </submittedName>
</protein>
<accession>A0ABW2DLN2</accession>
<organism evidence="2 3">
    <name type="scientific">Rufibacter roseus</name>
    <dbReference type="NCBI Taxonomy" id="1567108"/>
    <lineage>
        <taxon>Bacteria</taxon>
        <taxon>Pseudomonadati</taxon>
        <taxon>Bacteroidota</taxon>
        <taxon>Cytophagia</taxon>
        <taxon>Cytophagales</taxon>
        <taxon>Hymenobacteraceae</taxon>
        <taxon>Rufibacter</taxon>
    </lineage>
</organism>
<evidence type="ECO:0000313" key="3">
    <source>
        <dbReference type="Proteomes" id="UP001596405"/>
    </source>
</evidence>
<dbReference type="EMBL" id="JBHSYQ010000006">
    <property type="protein sequence ID" value="MFC6998762.1"/>
    <property type="molecule type" value="Genomic_DNA"/>
</dbReference>
<dbReference type="Proteomes" id="UP001596405">
    <property type="component" value="Unassembled WGS sequence"/>
</dbReference>
<evidence type="ECO:0000259" key="1">
    <source>
        <dbReference type="Pfam" id="PF18899"/>
    </source>
</evidence>
<gene>
    <name evidence="2" type="ORF">ACFQHR_14090</name>
</gene>
<dbReference type="Pfam" id="PF18899">
    <property type="entry name" value="DUF5655"/>
    <property type="match status" value="1"/>
</dbReference>
<sequence>MWTCPTCTQSFLRTHQSHSCLDKTEADFLRGKSEVTVSLYHHFLAQYRTIGDYKIHPAKTMISLAKNTRFCSIFQFGRNFLDVCLPLNQVYDNTLCFHKIGHLGDKLTNHYVRFYDKEDLNEEVLFYMRMAYEQDAEKGLRR</sequence>
<proteinExistence type="predicted"/>
<dbReference type="InterPro" id="IPR043714">
    <property type="entry name" value="DUF5655"/>
</dbReference>
<reference evidence="3" key="1">
    <citation type="journal article" date="2019" name="Int. J. Syst. Evol. Microbiol.">
        <title>The Global Catalogue of Microorganisms (GCM) 10K type strain sequencing project: providing services to taxonomists for standard genome sequencing and annotation.</title>
        <authorList>
            <consortium name="The Broad Institute Genomics Platform"/>
            <consortium name="The Broad Institute Genome Sequencing Center for Infectious Disease"/>
            <person name="Wu L."/>
            <person name="Ma J."/>
        </authorList>
    </citation>
    <scope>NUCLEOTIDE SEQUENCE [LARGE SCALE GENOMIC DNA]</scope>
    <source>
        <strain evidence="3">CGMCC 4.7393</strain>
    </source>
</reference>
<comment type="caution">
    <text evidence="2">The sequence shown here is derived from an EMBL/GenBank/DDBJ whole genome shotgun (WGS) entry which is preliminary data.</text>
</comment>
<evidence type="ECO:0000313" key="2">
    <source>
        <dbReference type="EMBL" id="MFC6998762.1"/>
    </source>
</evidence>
<feature type="domain" description="DUF5655" evidence="1">
    <location>
        <begin position="26"/>
        <end position="134"/>
    </location>
</feature>
<keyword evidence="3" id="KW-1185">Reference proteome</keyword>
<name>A0ABW2DLN2_9BACT</name>